<name>A0A1I7RM16_BURXY</name>
<proteinExistence type="predicted"/>
<evidence type="ECO:0000256" key="1">
    <source>
        <dbReference type="SAM" id="SignalP"/>
    </source>
</evidence>
<reference evidence="3" key="1">
    <citation type="submission" date="2016-11" db="UniProtKB">
        <authorList>
            <consortium name="WormBaseParasite"/>
        </authorList>
    </citation>
    <scope>IDENTIFICATION</scope>
</reference>
<dbReference type="PANTHER" id="PTHR34401">
    <property type="entry name" value="PROTEIN CBG12388-RELATED"/>
    <property type="match status" value="1"/>
</dbReference>
<sequence>MYCEPRPFGTEMKPFSLLFLLPLIANADLYAHAVSEARKLLDASIIPNVTIRECSCDEQSECLTEMKMQMLICADNCWGQIQHTFKQPDDMKQCVLNKSVDAGTALDCVERNVESCLREKSEIEVPKHDIEKGINLIMAYVKKSTAKMSKSLSTPIQRLIKTAETFTTCLKTCFVAKNKPTGFCFDRKQCQPKIDDKKVRSALKSCMGRYDWKQEAGEMCECTANAGVSEVAQFCRVFKLMGTRERHG</sequence>
<dbReference type="PANTHER" id="PTHR34401:SF1">
    <property type="entry name" value="DUF19 DOMAIN-CONTAINING PROTEIN"/>
    <property type="match status" value="1"/>
</dbReference>
<evidence type="ECO:0008006" key="4">
    <source>
        <dbReference type="Google" id="ProtNLM"/>
    </source>
</evidence>
<feature type="signal peptide" evidence="1">
    <location>
        <begin position="1"/>
        <end position="27"/>
    </location>
</feature>
<organism evidence="2 3">
    <name type="scientific">Bursaphelenchus xylophilus</name>
    <name type="common">Pinewood nematode worm</name>
    <name type="synonym">Aphelenchoides xylophilus</name>
    <dbReference type="NCBI Taxonomy" id="6326"/>
    <lineage>
        <taxon>Eukaryota</taxon>
        <taxon>Metazoa</taxon>
        <taxon>Ecdysozoa</taxon>
        <taxon>Nematoda</taxon>
        <taxon>Chromadorea</taxon>
        <taxon>Rhabditida</taxon>
        <taxon>Tylenchina</taxon>
        <taxon>Tylenchomorpha</taxon>
        <taxon>Aphelenchoidea</taxon>
        <taxon>Aphelenchoididae</taxon>
        <taxon>Bursaphelenchus</taxon>
    </lineage>
</organism>
<dbReference type="WBParaSite" id="BXY_0175100.1">
    <property type="protein sequence ID" value="BXY_0175100.1"/>
    <property type="gene ID" value="BXY_0175100"/>
</dbReference>
<protein>
    <recommendedName>
        <fullName evidence="4">DUF19 domain-containing protein</fullName>
    </recommendedName>
</protein>
<dbReference type="AlphaFoldDB" id="A0A1I7RM16"/>
<keyword evidence="1" id="KW-0732">Signal</keyword>
<feature type="chain" id="PRO_5009304465" description="DUF19 domain-containing protein" evidence="1">
    <location>
        <begin position="28"/>
        <end position="248"/>
    </location>
</feature>
<dbReference type="Proteomes" id="UP000095284">
    <property type="component" value="Unplaced"/>
</dbReference>
<evidence type="ECO:0000313" key="2">
    <source>
        <dbReference type="Proteomes" id="UP000095284"/>
    </source>
</evidence>
<dbReference type="eggNOG" id="ENOG502S7RM">
    <property type="taxonomic scope" value="Eukaryota"/>
</dbReference>
<evidence type="ECO:0000313" key="3">
    <source>
        <dbReference type="WBParaSite" id="BXY_0175100.1"/>
    </source>
</evidence>
<accession>A0A1I7RM16</accession>